<dbReference type="InterPro" id="IPR006175">
    <property type="entry name" value="YjgF/YER057c/UK114"/>
</dbReference>
<dbReference type="VEuPathDB" id="FungiDB:BTJ68_13834"/>
<organism evidence="2 3">
    <name type="scientific">Hortaea werneckii</name>
    <name type="common">Black yeast</name>
    <name type="synonym">Cladosporium werneckii</name>
    <dbReference type="NCBI Taxonomy" id="91943"/>
    <lineage>
        <taxon>Eukaryota</taxon>
        <taxon>Fungi</taxon>
        <taxon>Dikarya</taxon>
        <taxon>Ascomycota</taxon>
        <taxon>Pezizomycotina</taxon>
        <taxon>Dothideomycetes</taxon>
        <taxon>Dothideomycetidae</taxon>
        <taxon>Mycosphaerellales</taxon>
        <taxon>Teratosphaeriaceae</taxon>
        <taxon>Hortaea</taxon>
    </lineage>
</organism>
<dbReference type="AlphaFoldDB" id="A0A3M6ZIW1"/>
<dbReference type="PANTHER" id="PTHR11803:SF58">
    <property type="entry name" value="PROTEIN HMF1-RELATED"/>
    <property type="match status" value="1"/>
</dbReference>
<dbReference type="EMBL" id="QWIK01000042">
    <property type="protein sequence ID" value="RMY15185.1"/>
    <property type="molecule type" value="Genomic_DNA"/>
</dbReference>
<dbReference type="SUPFAM" id="SSF55298">
    <property type="entry name" value="YjgF-like"/>
    <property type="match status" value="1"/>
</dbReference>
<sequence>MPEDFHSSAAPTPNGNYSHVLKAGGLLHVCGWMGDVPETGEIIEGGVEAQTVCTFSNLSHNIFTKEMGNDLFLVANEPQRPPEANRDQAMKNISSSLKAAGSDPSKIVRRRIYTLDMAYLPTIQEVTKRYLSEPWPVSTAVQVSGLAKKGALVEIEVIAEA</sequence>
<proteinExistence type="inferred from homology"/>
<accession>A0A3M6ZIW1</accession>
<dbReference type="Gene3D" id="3.30.1330.40">
    <property type="entry name" value="RutC-like"/>
    <property type="match status" value="1"/>
</dbReference>
<evidence type="ECO:0000313" key="2">
    <source>
        <dbReference type="EMBL" id="RMY15185.1"/>
    </source>
</evidence>
<dbReference type="GO" id="GO:0019239">
    <property type="term" value="F:deaminase activity"/>
    <property type="evidence" value="ECO:0007669"/>
    <property type="project" value="TreeGrafter"/>
</dbReference>
<dbReference type="Proteomes" id="UP000282582">
    <property type="component" value="Unassembled WGS sequence"/>
</dbReference>
<dbReference type="CDD" id="cd00448">
    <property type="entry name" value="YjgF_YER057c_UK114_family"/>
    <property type="match status" value="1"/>
</dbReference>
<evidence type="ECO:0000256" key="1">
    <source>
        <dbReference type="ARBA" id="ARBA00010552"/>
    </source>
</evidence>
<dbReference type="Pfam" id="PF01042">
    <property type="entry name" value="Ribonuc_L-PSP"/>
    <property type="match status" value="2"/>
</dbReference>
<evidence type="ECO:0000313" key="3">
    <source>
        <dbReference type="Proteomes" id="UP000282582"/>
    </source>
</evidence>
<gene>
    <name evidence="2" type="ORF">D0868_01027</name>
</gene>
<reference evidence="2 3" key="1">
    <citation type="journal article" date="2018" name="BMC Genomics">
        <title>Genomic evidence for intraspecific hybridization in a clonal and extremely halotolerant yeast.</title>
        <authorList>
            <person name="Gostincar C."/>
            <person name="Stajich J.E."/>
            <person name="Zupancic J."/>
            <person name="Zalar P."/>
            <person name="Gunde-Cimerman N."/>
        </authorList>
    </citation>
    <scope>NUCLEOTIDE SEQUENCE [LARGE SCALE GENOMIC DNA]</scope>
    <source>
        <strain evidence="2 3">EXF-6654</strain>
    </source>
</reference>
<dbReference type="PANTHER" id="PTHR11803">
    <property type="entry name" value="2-IMINOBUTANOATE/2-IMINOPROPANOATE DEAMINASE RIDA"/>
    <property type="match status" value="1"/>
</dbReference>
<name>A0A3M6ZIW1_HORWE</name>
<dbReference type="GO" id="GO:0005829">
    <property type="term" value="C:cytosol"/>
    <property type="evidence" value="ECO:0007669"/>
    <property type="project" value="TreeGrafter"/>
</dbReference>
<protein>
    <submittedName>
        <fullName evidence="2">Uncharacterized protein</fullName>
    </submittedName>
</protein>
<comment type="caution">
    <text evidence="2">The sequence shown here is derived from an EMBL/GenBank/DDBJ whole genome shotgun (WGS) entry which is preliminary data.</text>
</comment>
<comment type="similarity">
    <text evidence="1">Belongs to the RutC family.</text>
</comment>
<dbReference type="InterPro" id="IPR035959">
    <property type="entry name" value="RutC-like_sf"/>
</dbReference>